<dbReference type="Proteomes" id="UP000251584">
    <property type="component" value="Unassembled WGS sequence"/>
</dbReference>
<feature type="compositionally biased region" description="Polar residues" evidence="1">
    <location>
        <begin position="170"/>
        <end position="180"/>
    </location>
</feature>
<evidence type="ECO:0000256" key="1">
    <source>
        <dbReference type="SAM" id="MobiDB-lite"/>
    </source>
</evidence>
<dbReference type="AlphaFoldDB" id="A0A2X2VCH6"/>
<feature type="region of interest" description="Disordered" evidence="1">
    <location>
        <begin position="143"/>
        <end position="180"/>
    </location>
</feature>
<accession>A0A2X2VCH6</accession>
<organism evidence="2 3">
    <name type="scientific">Citrobacter koseri</name>
    <name type="common">Citrobacter diversus</name>
    <dbReference type="NCBI Taxonomy" id="545"/>
    <lineage>
        <taxon>Bacteria</taxon>
        <taxon>Pseudomonadati</taxon>
        <taxon>Pseudomonadota</taxon>
        <taxon>Gammaproteobacteria</taxon>
        <taxon>Enterobacterales</taxon>
        <taxon>Enterobacteriaceae</taxon>
        <taxon>Citrobacter</taxon>
    </lineage>
</organism>
<evidence type="ECO:0000313" key="2">
    <source>
        <dbReference type="EMBL" id="SQB28592.1"/>
    </source>
</evidence>
<reference evidence="2 3" key="1">
    <citation type="submission" date="2018-06" db="EMBL/GenBank/DDBJ databases">
        <authorList>
            <consortium name="Pathogen Informatics"/>
            <person name="Doyle S."/>
        </authorList>
    </citation>
    <scope>NUCLEOTIDE SEQUENCE [LARGE SCALE GENOMIC DNA]</scope>
    <source>
        <strain evidence="2 3">NCTC10786</strain>
    </source>
</reference>
<feature type="compositionally biased region" description="Low complexity" evidence="1">
    <location>
        <begin position="153"/>
        <end position="165"/>
    </location>
</feature>
<sequence length="203" mass="21262">MPEVSCVSAPFSIWPPGACAGVGGGENESSRHNSRNVVTACSIDRPLNQLFPTREAYGWISIVRSCGSLLCEARRQRIDKPGCPTQITVSALQSPDAPIHCWLRRCMYRQNSGGCSLNSPLPMSSVACAIAFPPSSVVKPAASRNAGRESLPAAPRAAVHQAAGARDSENAATVSFSPSARSGMRTFTGGTAGRFATSAGNIR</sequence>
<proteinExistence type="predicted"/>
<name>A0A2X2VCH6_CITKO</name>
<evidence type="ECO:0000313" key="3">
    <source>
        <dbReference type="Proteomes" id="UP000251584"/>
    </source>
</evidence>
<gene>
    <name evidence="2" type="ORF">NCTC10786_02461</name>
</gene>
<dbReference type="EMBL" id="UAVY01000004">
    <property type="protein sequence ID" value="SQB28592.1"/>
    <property type="molecule type" value="Genomic_DNA"/>
</dbReference>
<protein>
    <submittedName>
        <fullName evidence="2">Uncharacterized protein</fullName>
    </submittedName>
</protein>